<dbReference type="InterPro" id="IPR036779">
    <property type="entry name" value="LysM_dom_sf"/>
</dbReference>
<keyword evidence="8 9" id="KW-0961">Cell wall biogenesis/degradation</keyword>
<dbReference type="OrthoDB" id="9787225at2"/>
<dbReference type="InterPro" id="IPR005490">
    <property type="entry name" value="LD_TPept_cat_dom"/>
</dbReference>
<dbReference type="AlphaFoldDB" id="F6DMQ3"/>
<evidence type="ECO:0000313" key="13">
    <source>
        <dbReference type="EMBL" id="AEG58461.1"/>
    </source>
</evidence>
<gene>
    <name evidence="13" type="ordered locus">Desru_0162</name>
</gene>
<keyword evidence="6 9" id="KW-0133">Cell shape</keyword>
<dbReference type="CDD" id="cd16913">
    <property type="entry name" value="YkuD_like"/>
    <property type="match status" value="1"/>
</dbReference>
<evidence type="ECO:0000256" key="6">
    <source>
        <dbReference type="ARBA" id="ARBA00022960"/>
    </source>
</evidence>
<dbReference type="GO" id="GO:0018104">
    <property type="term" value="P:peptidoglycan-protein cross-linking"/>
    <property type="evidence" value="ECO:0007669"/>
    <property type="project" value="TreeGrafter"/>
</dbReference>
<dbReference type="PROSITE" id="PS52029">
    <property type="entry name" value="LD_TPASE"/>
    <property type="match status" value="1"/>
</dbReference>
<dbReference type="PROSITE" id="PS50943">
    <property type="entry name" value="HTH_CROC1"/>
    <property type="match status" value="1"/>
</dbReference>
<evidence type="ECO:0000256" key="2">
    <source>
        <dbReference type="ARBA" id="ARBA00005992"/>
    </source>
</evidence>
<keyword evidence="3" id="KW-0328">Glycosyltransferase</keyword>
<dbReference type="RefSeq" id="WP_013840243.1">
    <property type="nucleotide sequence ID" value="NC_015589.1"/>
</dbReference>
<reference evidence="14" key="1">
    <citation type="submission" date="2011-05" db="EMBL/GenBank/DDBJ databases">
        <title>Complete sequence of Desulfotomaculum ruminis DSM 2154.</title>
        <authorList>
            <person name="Lucas S."/>
            <person name="Copeland A."/>
            <person name="Lapidus A."/>
            <person name="Cheng J.-F."/>
            <person name="Goodwin L."/>
            <person name="Pitluck S."/>
            <person name="Lu M."/>
            <person name="Detter J.C."/>
            <person name="Han C."/>
            <person name="Tapia R."/>
            <person name="Land M."/>
            <person name="Hauser L."/>
            <person name="Kyrpides N."/>
            <person name="Ivanova N."/>
            <person name="Mikhailova N."/>
            <person name="Pagani I."/>
            <person name="Stams A.J.M."/>
            <person name="Plugge C.M."/>
            <person name="Muyzer G."/>
            <person name="Kuever J."/>
            <person name="Parshina S.N."/>
            <person name="Ivanova A.E."/>
            <person name="Nazina T.N."/>
            <person name="Brambilla E."/>
            <person name="Spring S."/>
            <person name="Klenk H.-P."/>
            <person name="Woyke T."/>
        </authorList>
    </citation>
    <scope>NUCLEOTIDE SEQUENCE [LARGE SCALE GENOMIC DNA]</scope>
    <source>
        <strain evidence="14">ATCC 23193 / DSM 2154 / NCIB 8452 / DL</strain>
    </source>
</reference>
<feature type="active site" description="Nucleophile" evidence="9">
    <location>
        <position position="96"/>
    </location>
</feature>
<dbReference type="GO" id="GO:0008360">
    <property type="term" value="P:regulation of cell shape"/>
    <property type="evidence" value="ECO:0007669"/>
    <property type="project" value="UniProtKB-UniRule"/>
</dbReference>
<dbReference type="STRING" id="696281.Desru_0162"/>
<proteinExistence type="inferred from homology"/>
<dbReference type="SUPFAM" id="SSF54106">
    <property type="entry name" value="LysM domain"/>
    <property type="match status" value="1"/>
</dbReference>
<dbReference type="PANTHER" id="PTHR30582:SF24">
    <property type="entry name" value="L,D-TRANSPEPTIDASE ERFK_SRFK-RELATED"/>
    <property type="match status" value="1"/>
</dbReference>
<feature type="domain" description="HTH cro/C1-type" evidence="10">
    <location>
        <begin position="153"/>
        <end position="169"/>
    </location>
</feature>
<feature type="active site" description="Proton donor/acceptor" evidence="9">
    <location>
        <position position="80"/>
    </location>
</feature>
<dbReference type="GO" id="GO:0071972">
    <property type="term" value="F:peptidoglycan L,D-transpeptidase activity"/>
    <property type="evidence" value="ECO:0007669"/>
    <property type="project" value="TreeGrafter"/>
</dbReference>
<evidence type="ECO:0000259" key="11">
    <source>
        <dbReference type="PROSITE" id="PS51782"/>
    </source>
</evidence>
<comment type="pathway">
    <text evidence="1 9">Cell wall biogenesis; peptidoglycan biosynthesis.</text>
</comment>
<sequence length="191" mass="20397">MKPIPVYRAGAEITIDPATRQLSFYVDDQLQKNYPVGVGKYATPTPAGDFKIINKVTNPGGVLGTRWMGLNIPGGNYGIHGNNNPSSIGKFVSLGCIRMHNASVEELFTQISVGTPVRILAVPGYNQKAVVSPGSGGEGPPLDHTVYYVRPGDTLWKLAQQFNVTVDALISANNLLDPDHLSVGQAITIPT</sequence>
<dbReference type="SUPFAM" id="SSF141523">
    <property type="entry name" value="L,D-transpeptidase catalytic domain-like"/>
    <property type="match status" value="1"/>
</dbReference>
<dbReference type="GO" id="GO:0016757">
    <property type="term" value="F:glycosyltransferase activity"/>
    <property type="evidence" value="ECO:0007669"/>
    <property type="project" value="UniProtKB-KW"/>
</dbReference>
<keyword evidence="14" id="KW-1185">Reference proteome</keyword>
<dbReference type="InterPro" id="IPR038063">
    <property type="entry name" value="Transpep_catalytic_dom"/>
</dbReference>
<dbReference type="Pfam" id="PF01476">
    <property type="entry name" value="LysM"/>
    <property type="match status" value="1"/>
</dbReference>
<keyword evidence="4" id="KW-0808">Transferase</keyword>
<protein>
    <submittedName>
        <fullName evidence="13">ErfK/YbiS/YcfS/YnhG family protein</fullName>
    </submittedName>
</protein>
<dbReference type="Gene3D" id="3.10.350.10">
    <property type="entry name" value="LysM domain"/>
    <property type="match status" value="1"/>
</dbReference>
<dbReference type="InterPro" id="IPR018392">
    <property type="entry name" value="LysM"/>
</dbReference>
<dbReference type="GO" id="GO:0071555">
    <property type="term" value="P:cell wall organization"/>
    <property type="evidence" value="ECO:0007669"/>
    <property type="project" value="UniProtKB-UniRule"/>
</dbReference>
<feature type="domain" description="L,D-TPase catalytic" evidence="12">
    <location>
        <begin position="11"/>
        <end position="120"/>
    </location>
</feature>
<dbReference type="InterPro" id="IPR050979">
    <property type="entry name" value="LD-transpeptidase"/>
</dbReference>
<evidence type="ECO:0000259" key="10">
    <source>
        <dbReference type="PROSITE" id="PS50943"/>
    </source>
</evidence>
<accession>F6DMQ3</accession>
<dbReference type="InterPro" id="IPR001387">
    <property type="entry name" value="Cro/C1-type_HTH"/>
</dbReference>
<evidence type="ECO:0000256" key="8">
    <source>
        <dbReference type="ARBA" id="ARBA00023316"/>
    </source>
</evidence>
<evidence type="ECO:0000256" key="1">
    <source>
        <dbReference type="ARBA" id="ARBA00004752"/>
    </source>
</evidence>
<comment type="similarity">
    <text evidence="2">Belongs to the YkuD family.</text>
</comment>
<dbReference type="Pfam" id="PF03734">
    <property type="entry name" value="YkuD"/>
    <property type="match status" value="1"/>
</dbReference>
<keyword evidence="7 9" id="KW-0573">Peptidoglycan synthesis</keyword>
<evidence type="ECO:0000256" key="7">
    <source>
        <dbReference type="ARBA" id="ARBA00022984"/>
    </source>
</evidence>
<dbReference type="MEROPS" id="C82.003"/>
<reference evidence="13 14" key="2">
    <citation type="journal article" date="2012" name="Stand. Genomic Sci.">
        <title>Complete genome sequence of the sulfate-reducing firmicute Desulfotomaculum ruminis type strain (DL(T)).</title>
        <authorList>
            <person name="Spring S."/>
            <person name="Visser M."/>
            <person name="Lu M."/>
            <person name="Copeland A."/>
            <person name="Lapidus A."/>
            <person name="Lucas S."/>
            <person name="Cheng J.F."/>
            <person name="Han C."/>
            <person name="Tapia R."/>
            <person name="Goodwin L.A."/>
            <person name="Pitluck S."/>
            <person name="Ivanova N."/>
            <person name="Land M."/>
            <person name="Hauser L."/>
            <person name="Larimer F."/>
            <person name="Rohde M."/>
            <person name="Goker M."/>
            <person name="Detter J.C."/>
            <person name="Kyrpides N.C."/>
            <person name="Woyke T."/>
            <person name="Schaap P.J."/>
            <person name="Plugge C.M."/>
            <person name="Muyzer G."/>
            <person name="Kuever J."/>
            <person name="Pereira I.A."/>
            <person name="Parshina S.N."/>
            <person name="Bernier-Latmani R."/>
            <person name="Stams A.J."/>
            <person name="Klenk H.P."/>
        </authorList>
    </citation>
    <scope>NUCLEOTIDE SEQUENCE [LARGE SCALE GENOMIC DNA]</scope>
    <source>
        <strain evidence="14">ATCC 23193 / DSM 2154 / NCIB 8452 / DL</strain>
    </source>
</reference>
<dbReference type="eggNOG" id="COG1376">
    <property type="taxonomic scope" value="Bacteria"/>
</dbReference>
<evidence type="ECO:0000256" key="9">
    <source>
        <dbReference type="PROSITE-ProRule" id="PRU01373"/>
    </source>
</evidence>
<evidence type="ECO:0000259" key="12">
    <source>
        <dbReference type="PROSITE" id="PS52029"/>
    </source>
</evidence>
<dbReference type="HOGENOM" id="CLU_1487100_0_0_9"/>
<dbReference type="PROSITE" id="PS51782">
    <property type="entry name" value="LYSM"/>
    <property type="match status" value="1"/>
</dbReference>
<feature type="domain" description="LysM" evidence="11">
    <location>
        <begin position="145"/>
        <end position="189"/>
    </location>
</feature>
<keyword evidence="5" id="KW-0378">Hydrolase</keyword>
<organism evidence="13 14">
    <name type="scientific">Desulforamulus ruminis (strain ATCC 23193 / DSM 2154 / NCIMB 8452 / DL)</name>
    <name type="common">Desulfotomaculum ruminis</name>
    <dbReference type="NCBI Taxonomy" id="696281"/>
    <lineage>
        <taxon>Bacteria</taxon>
        <taxon>Bacillati</taxon>
        <taxon>Bacillota</taxon>
        <taxon>Clostridia</taxon>
        <taxon>Eubacteriales</taxon>
        <taxon>Peptococcaceae</taxon>
        <taxon>Desulforamulus</taxon>
    </lineage>
</organism>
<dbReference type="EMBL" id="CP002780">
    <property type="protein sequence ID" value="AEG58461.1"/>
    <property type="molecule type" value="Genomic_DNA"/>
</dbReference>
<dbReference type="CDD" id="cd00118">
    <property type="entry name" value="LysM"/>
    <property type="match status" value="1"/>
</dbReference>
<name>F6DMQ3_DESRL</name>
<evidence type="ECO:0000313" key="14">
    <source>
        <dbReference type="Proteomes" id="UP000009234"/>
    </source>
</evidence>
<dbReference type="UniPathway" id="UPA00219"/>
<dbReference type="Gene3D" id="2.40.440.10">
    <property type="entry name" value="L,D-transpeptidase catalytic domain-like"/>
    <property type="match status" value="1"/>
</dbReference>
<dbReference type="GO" id="GO:0005576">
    <property type="term" value="C:extracellular region"/>
    <property type="evidence" value="ECO:0007669"/>
    <property type="project" value="TreeGrafter"/>
</dbReference>
<evidence type="ECO:0000256" key="3">
    <source>
        <dbReference type="ARBA" id="ARBA00022676"/>
    </source>
</evidence>
<dbReference type="eggNOG" id="COG1388">
    <property type="taxonomic scope" value="Bacteria"/>
</dbReference>
<dbReference type="SMART" id="SM00257">
    <property type="entry name" value="LysM"/>
    <property type="match status" value="1"/>
</dbReference>
<dbReference type="KEGG" id="dru:Desru_0162"/>
<dbReference type="PANTHER" id="PTHR30582">
    <property type="entry name" value="L,D-TRANSPEPTIDASE"/>
    <property type="match status" value="1"/>
</dbReference>
<evidence type="ECO:0000256" key="4">
    <source>
        <dbReference type="ARBA" id="ARBA00022679"/>
    </source>
</evidence>
<evidence type="ECO:0000256" key="5">
    <source>
        <dbReference type="ARBA" id="ARBA00022801"/>
    </source>
</evidence>
<dbReference type="Proteomes" id="UP000009234">
    <property type="component" value="Chromosome"/>
</dbReference>